<feature type="domain" description="ER-bound oxygenase mpaB/mpaB'/Rubber oxygenase catalytic" evidence="2">
    <location>
        <begin position="67"/>
        <end position="283"/>
    </location>
</feature>
<dbReference type="InterPro" id="IPR018713">
    <property type="entry name" value="MPAB/Lcp_cat_dom"/>
</dbReference>
<comment type="caution">
    <text evidence="3">The sequence shown here is derived from an EMBL/GenBank/DDBJ whole genome shotgun (WGS) entry which is preliminary data.</text>
</comment>
<keyword evidence="3" id="KW-0560">Oxidoreductase</keyword>
<evidence type="ECO:0000259" key="2">
    <source>
        <dbReference type="Pfam" id="PF09995"/>
    </source>
</evidence>
<dbReference type="EC" id="1.-.-.-" evidence="3"/>
<proteinExistence type="predicted"/>
<sequence>MSESEPAARLSSTPAWPRDSDLLGRSDARHLSAGHLRAACAPEADMQTASSRVNRAVSVGGPGSLLRKYLGDRRFALALPRAVALQILHPAIAAALTEHVTYRLWLHKRRTVNAMVQIAYSDRDLRSLIHAGHAHVQGGDDSGARYHALRPDVFFFQHATYVDTLFFAINTFIRPLTPEESDRLYRECVEWYGRYGISARYMPRTLPQFRDYLEDACATTLRTSPAAAQLAPQVLRPDAWIPRALPDSVVRAIQHPRARDLLGVPPRRGDRSALRLYALASRAAGSVAPRRVKYLHPARTAGIGASWGAGQGGD</sequence>
<dbReference type="PANTHER" id="PTHR36151:SF3">
    <property type="entry name" value="ER-BOUND OXYGENASE MPAB_MPAB'_RUBBER OXYGENASE CATALYTIC DOMAIN-CONTAINING PROTEIN"/>
    <property type="match status" value="1"/>
</dbReference>
<feature type="region of interest" description="Disordered" evidence="1">
    <location>
        <begin position="1"/>
        <end position="21"/>
    </location>
</feature>
<dbReference type="Proteomes" id="UP001348098">
    <property type="component" value="Unassembled WGS sequence"/>
</dbReference>
<gene>
    <name evidence="3" type="ORF">U3653_19470</name>
</gene>
<dbReference type="RefSeq" id="WP_323124286.1">
    <property type="nucleotide sequence ID" value="NZ_JAYESH010000006.1"/>
</dbReference>
<reference evidence="3 4" key="1">
    <citation type="submission" date="2023-12" db="EMBL/GenBank/DDBJ databases">
        <title>novel species in genus Nocarida.</title>
        <authorList>
            <person name="Li Z."/>
        </authorList>
    </citation>
    <scope>NUCLEOTIDE SEQUENCE [LARGE SCALE GENOMIC DNA]</scope>
    <source>
        <strain evidence="3 4">CDC186</strain>
    </source>
</reference>
<evidence type="ECO:0000313" key="4">
    <source>
        <dbReference type="Proteomes" id="UP001348098"/>
    </source>
</evidence>
<name>A0ABU6AXX2_9NOCA</name>
<dbReference type="GO" id="GO:0016491">
    <property type="term" value="F:oxidoreductase activity"/>
    <property type="evidence" value="ECO:0007669"/>
    <property type="project" value="UniProtKB-KW"/>
</dbReference>
<dbReference type="EMBL" id="JAYKYQ010000007">
    <property type="protein sequence ID" value="MEB3512216.1"/>
    <property type="molecule type" value="Genomic_DNA"/>
</dbReference>
<dbReference type="Pfam" id="PF09995">
    <property type="entry name" value="MPAB_Lcp_cat"/>
    <property type="match status" value="1"/>
</dbReference>
<protein>
    <submittedName>
        <fullName evidence="3">Oxygenase MpaB family protein</fullName>
        <ecNumber evidence="3">1.-.-.-</ecNumber>
    </submittedName>
</protein>
<organism evidence="3 4">
    <name type="scientific">Nocardia implantans</name>
    <dbReference type="NCBI Taxonomy" id="3108168"/>
    <lineage>
        <taxon>Bacteria</taxon>
        <taxon>Bacillati</taxon>
        <taxon>Actinomycetota</taxon>
        <taxon>Actinomycetes</taxon>
        <taxon>Mycobacteriales</taxon>
        <taxon>Nocardiaceae</taxon>
        <taxon>Nocardia</taxon>
    </lineage>
</organism>
<evidence type="ECO:0000256" key="1">
    <source>
        <dbReference type="SAM" id="MobiDB-lite"/>
    </source>
</evidence>
<accession>A0ABU6AXX2</accession>
<keyword evidence="4" id="KW-1185">Reference proteome</keyword>
<dbReference type="PANTHER" id="PTHR36151">
    <property type="entry name" value="BLR2777 PROTEIN"/>
    <property type="match status" value="1"/>
</dbReference>
<evidence type="ECO:0000313" key="3">
    <source>
        <dbReference type="EMBL" id="MEB3512216.1"/>
    </source>
</evidence>